<gene>
    <name evidence="3" type="ORF">HMPREF9080_02430</name>
</gene>
<evidence type="ECO:0000259" key="2">
    <source>
        <dbReference type="PROSITE" id="PS51913"/>
    </source>
</evidence>
<reference evidence="3 4" key="1">
    <citation type="submission" date="2011-08" db="EMBL/GenBank/DDBJ databases">
        <authorList>
            <person name="Weinstock G."/>
            <person name="Sodergren E."/>
            <person name="Clifton S."/>
            <person name="Fulton L."/>
            <person name="Fulton B."/>
            <person name="Courtney L."/>
            <person name="Fronick C."/>
            <person name="Harrison M."/>
            <person name="Strong C."/>
            <person name="Farmer C."/>
            <person name="Delahaunty K."/>
            <person name="Markovic C."/>
            <person name="Hall O."/>
            <person name="Minx P."/>
            <person name="Tomlinson C."/>
            <person name="Mitreva M."/>
            <person name="Hou S."/>
            <person name="Chen J."/>
            <person name="Wollam A."/>
            <person name="Pepin K.H."/>
            <person name="Johnson M."/>
            <person name="Bhonagiri V."/>
            <person name="Zhang X."/>
            <person name="Suruliraj S."/>
            <person name="Warren W."/>
            <person name="Chinwalla A."/>
            <person name="Mardis E.R."/>
            <person name="Wilson R.K."/>
        </authorList>
    </citation>
    <scope>NUCLEOTIDE SEQUENCE [LARGE SCALE GENOMIC DNA]</scope>
    <source>
        <strain evidence="3 4">F0432</strain>
    </source>
</reference>
<evidence type="ECO:0000313" key="4">
    <source>
        <dbReference type="Proteomes" id="UP000004750"/>
    </source>
</evidence>
<dbReference type="EMBL" id="AGCM01000143">
    <property type="protein sequence ID" value="EHM52263.1"/>
    <property type="molecule type" value="Genomic_DNA"/>
</dbReference>
<dbReference type="PROSITE" id="PS51913">
    <property type="entry name" value="HTH_HARE"/>
    <property type="match status" value="1"/>
</dbReference>
<dbReference type="AlphaFoldDB" id="G9ZI21"/>
<dbReference type="STRING" id="797473.HMPREF9080_02430"/>
<evidence type="ECO:0000256" key="1">
    <source>
        <dbReference type="ARBA" id="ARBA00023163"/>
    </source>
</evidence>
<dbReference type="PATRIC" id="fig|797473.3.peg.1986"/>
<accession>G9ZI21</accession>
<dbReference type="Proteomes" id="UP000004750">
    <property type="component" value="Unassembled WGS sequence"/>
</dbReference>
<keyword evidence="1" id="KW-0804">Transcription</keyword>
<protein>
    <recommendedName>
        <fullName evidence="2">HTH HARE-type domain-containing protein</fullName>
    </recommendedName>
</protein>
<feature type="domain" description="HTH HARE-type" evidence="2">
    <location>
        <begin position="4"/>
        <end position="88"/>
    </location>
</feature>
<dbReference type="GO" id="GO:0006355">
    <property type="term" value="P:regulation of DNA-templated transcription"/>
    <property type="evidence" value="ECO:0007669"/>
    <property type="project" value="InterPro"/>
</dbReference>
<dbReference type="HOGENOM" id="CLU_074541_1_0_6"/>
<sequence length="325" mass="37987">MKKLSYLELSIQALEALNRPATYRDVWEYIKQNQLYKQLKSYDDTIGIASIGKTPYDSIGAFLYTEAKKSDGKVYTEGSRPKYFLLSTHRDKNIKIPVEPENIPSKSRLSTFHERDLHPLLTLFLNGSQTFNALSRTIYHEQSNKKQRGADKWLYPDMVAVNFEYADYENNQLLNFIKKFDRLPLRIYSFEIKIRLDYSNYKENFFQAVSNSSWANEGYLVTLHVDEDESFMDALQKLSSSFGIGVIKLDAENVPQSQVLIPARYKENIDYATAHELAGKNPNFSKFLQTVVDYDPKYPDRFTKEFDEVWDDEKLEKHIKDKKII</sequence>
<name>G9ZI21_9GAMM</name>
<organism evidence="3 4">
    <name type="scientific">Cardiobacterium valvarum F0432</name>
    <dbReference type="NCBI Taxonomy" id="797473"/>
    <lineage>
        <taxon>Bacteria</taxon>
        <taxon>Pseudomonadati</taxon>
        <taxon>Pseudomonadota</taxon>
        <taxon>Gammaproteobacteria</taxon>
        <taxon>Cardiobacteriales</taxon>
        <taxon>Cardiobacteriaceae</taxon>
        <taxon>Cardiobacterium</taxon>
    </lineage>
</organism>
<evidence type="ECO:0000313" key="3">
    <source>
        <dbReference type="EMBL" id="EHM52263.1"/>
    </source>
</evidence>
<comment type="caution">
    <text evidence="3">The sequence shown here is derived from an EMBL/GenBank/DDBJ whole genome shotgun (WGS) entry which is preliminary data.</text>
</comment>
<dbReference type="RefSeq" id="WP_006986424.1">
    <property type="nucleotide sequence ID" value="NZ_JH417955.1"/>
</dbReference>
<dbReference type="InterPro" id="IPR007759">
    <property type="entry name" value="Asxl_HARE-HTH"/>
</dbReference>
<proteinExistence type="predicted"/>